<sequence>MSIYQQAAKGLQTVTGSQTMKGSSPQMSSKDGAGGCGCGTGPGYATPLDAMNGPRERLIYVPCILTGTGTGAGTGTQAPDYLATVDVDPESPTYCKVIHRLTMPYIDDELHHSGWNACSSCFGDATKKRNRLVLPCLGSSRIYVVDTGTDQRAPRLFTVIEPREIFQKCDLAFLHTSHCLGSGEVMISSIGDPRGNAKGGFVLLDAETFEVKGNWERPTQAAPQGYDFWYQPRHNVMVSTEWGVPKFFVTGFNPADLGKGRYGRRLNVWDWTTHCLLQSIDLGEDSAPFEIRFLHNPDAAHGMVVCTFQGTVYHFYKTQDGSWTADKVIAVPNKKVSGWLLPEMPAFNTDMLISLDDRFMYMSNFIHGDVRQYDITDPFCPRLVGRVWVGGSIPKGGVVTVLEDPELNGQPDPFMIQGRRVYGGPQMLQLSLDGKRLYVTNNLYTPWDKQFYPELVREGSVMLQIDVDTECGGLCVNEDFLVDFGKEPFGPARAHEMRYPGGDCTSDIWA</sequence>
<keyword evidence="3" id="KW-0560">Oxidoreductase</keyword>
<keyword evidence="3" id="KW-0813">Transport</keyword>
<comment type="function">
    <text evidence="3">Catalyzes the oxidation of methanethiol, an organosulfur compound known to be produced in substantial amounts by gut bacteria. Selenium-binding protein which may be involved in the sensing of reactive xenobiotics in the cytoplasm. May be involved in intra-Golgi protein transport.</text>
</comment>
<dbReference type="Pfam" id="PF05694">
    <property type="entry name" value="SBP56"/>
    <property type="match status" value="1"/>
</dbReference>
<dbReference type="Proteomes" id="UP000694871">
    <property type="component" value="Unplaced"/>
</dbReference>
<evidence type="ECO:0000256" key="2">
    <source>
        <dbReference type="ARBA" id="ARBA00023266"/>
    </source>
</evidence>
<keyword evidence="2 3" id="KW-0711">Selenium</keyword>
<comment type="pathway">
    <text evidence="3">Organosulfur degradation.</text>
</comment>
<dbReference type="PANTHER" id="PTHR23300:SF0">
    <property type="entry name" value="METHANETHIOL OXIDASE"/>
    <property type="match status" value="1"/>
</dbReference>
<evidence type="ECO:0000313" key="5">
    <source>
        <dbReference type="Proteomes" id="UP000694871"/>
    </source>
</evidence>
<evidence type="ECO:0000256" key="1">
    <source>
        <dbReference type="ARBA" id="ARBA00005606"/>
    </source>
</evidence>
<comment type="catalytic activity">
    <reaction evidence="3">
        <text>methanethiol + O2 + H2O = hydrogen sulfide + formaldehyde + H2O2 + H(+)</text>
        <dbReference type="Rhea" id="RHEA:11812"/>
        <dbReference type="ChEBI" id="CHEBI:15377"/>
        <dbReference type="ChEBI" id="CHEBI:15378"/>
        <dbReference type="ChEBI" id="CHEBI:15379"/>
        <dbReference type="ChEBI" id="CHEBI:16007"/>
        <dbReference type="ChEBI" id="CHEBI:16240"/>
        <dbReference type="ChEBI" id="CHEBI:16842"/>
        <dbReference type="ChEBI" id="CHEBI:29919"/>
        <dbReference type="EC" id="1.8.3.4"/>
    </reaction>
</comment>
<dbReference type="PANTHER" id="PTHR23300">
    <property type="entry name" value="METHANETHIOL OXIDASE"/>
    <property type="match status" value="1"/>
</dbReference>
<keyword evidence="3" id="KW-0539">Nucleus</keyword>
<gene>
    <name evidence="6" type="primary">LOC107120550</name>
</gene>
<organism evidence="5 6">
    <name type="scientific">Gekko japonicus</name>
    <name type="common">Schlegel's Japanese gecko</name>
    <dbReference type="NCBI Taxonomy" id="146911"/>
    <lineage>
        <taxon>Eukaryota</taxon>
        <taxon>Metazoa</taxon>
        <taxon>Chordata</taxon>
        <taxon>Craniata</taxon>
        <taxon>Vertebrata</taxon>
        <taxon>Euteleostomi</taxon>
        <taxon>Lepidosauria</taxon>
        <taxon>Squamata</taxon>
        <taxon>Bifurcata</taxon>
        <taxon>Gekkota</taxon>
        <taxon>Gekkonidae</taxon>
        <taxon>Gekkoninae</taxon>
        <taxon>Gekko</taxon>
    </lineage>
</organism>
<dbReference type="InterPro" id="IPR008826">
    <property type="entry name" value="Se-bd"/>
</dbReference>
<name>A0ABM1KYH0_GEKJA</name>
<dbReference type="RefSeq" id="XP_015278757.1">
    <property type="nucleotide sequence ID" value="XM_015423271.1"/>
</dbReference>
<keyword evidence="3" id="KW-0472">Membrane</keyword>
<feature type="compositionally biased region" description="Polar residues" evidence="4">
    <location>
        <begin position="12"/>
        <end position="29"/>
    </location>
</feature>
<dbReference type="GeneID" id="107120550"/>
<evidence type="ECO:0000313" key="6">
    <source>
        <dbReference type="RefSeq" id="XP_015278757.1"/>
    </source>
</evidence>
<comment type="subcellular location">
    <subcellularLocation>
        <location evidence="3">Nucleus</location>
    </subcellularLocation>
    <subcellularLocation>
        <location evidence="3">Cytoplasm</location>
        <location evidence="3">Cytosol</location>
    </subcellularLocation>
    <subcellularLocation>
        <location evidence="3">Membrane</location>
        <topology evidence="3">Peripheral membrane protein</topology>
    </subcellularLocation>
    <text evidence="3">May associate with Golgi membrane. May associate with the membrane of autophagosomes.</text>
</comment>
<protein>
    <recommendedName>
        <fullName evidence="3">Methanethiol oxidase</fullName>
        <shortName evidence="3">MTO</shortName>
        <ecNumber evidence="3">1.8.3.4</ecNumber>
    </recommendedName>
    <alternativeName>
        <fullName evidence="3">Selenium-binding protein 1</fullName>
    </alternativeName>
</protein>
<comment type="similarity">
    <text evidence="1 3">Belongs to the selenium-binding protein family.</text>
</comment>
<proteinExistence type="inferred from homology"/>
<keyword evidence="3" id="KW-0653">Protein transport</keyword>
<dbReference type="EC" id="1.8.3.4" evidence="3"/>
<keyword evidence="5" id="KW-1185">Reference proteome</keyword>
<accession>A0ABM1KYH0</accession>
<evidence type="ECO:0000256" key="4">
    <source>
        <dbReference type="SAM" id="MobiDB-lite"/>
    </source>
</evidence>
<dbReference type="SUPFAM" id="SSF75011">
    <property type="entry name" value="3-carboxy-cis,cis-mucoante lactonizing enzyme"/>
    <property type="match status" value="1"/>
</dbReference>
<reference evidence="6" key="1">
    <citation type="submission" date="2025-08" db="UniProtKB">
        <authorList>
            <consortium name="RefSeq"/>
        </authorList>
    </citation>
    <scope>IDENTIFICATION</scope>
</reference>
<keyword evidence="3" id="KW-0007">Acetylation</keyword>
<feature type="region of interest" description="Disordered" evidence="4">
    <location>
        <begin position="1"/>
        <end position="32"/>
    </location>
</feature>
<keyword evidence="3" id="KW-0963">Cytoplasm</keyword>
<evidence type="ECO:0000256" key="3">
    <source>
        <dbReference type="RuleBase" id="RU369071"/>
    </source>
</evidence>